<comment type="similarity">
    <text evidence="1 6">Belongs to the iron/manganese superoxide dismutase family.</text>
</comment>
<dbReference type="SUPFAM" id="SSF54719">
    <property type="entry name" value="Fe,Mn superoxide dismutase (SOD), C-terminal domain"/>
    <property type="match status" value="1"/>
</dbReference>
<evidence type="ECO:0000313" key="10">
    <source>
        <dbReference type="Proteomes" id="UP000028523"/>
    </source>
</evidence>
<dbReference type="PANTHER" id="PTHR43595:SF2">
    <property type="entry name" value="SMALL RIBOSOMAL SUBUNIT PROTEIN MS42"/>
    <property type="match status" value="1"/>
</dbReference>
<proteinExistence type="inferred from homology"/>
<dbReference type="EC" id="1.15.1.1" evidence="2 6"/>
<dbReference type="AlphaFoldDB" id="A0A084U3V6"/>
<evidence type="ECO:0000256" key="4">
    <source>
        <dbReference type="ARBA" id="ARBA00023002"/>
    </source>
</evidence>
<evidence type="ECO:0000256" key="2">
    <source>
        <dbReference type="ARBA" id="ARBA00012682"/>
    </source>
</evidence>
<reference evidence="9 10" key="1">
    <citation type="journal article" date="2014" name="PLoS ONE">
        <title>Reduction of Hydrogen Peroxide Accumulation and Toxicity by a Catalase from Mycoplasma iowae.</title>
        <authorList>
            <person name="Pritchard R.E."/>
            <person name="Prassinos A.J."/>
            <person name="Osborne J.D."/>
            <person name="Raviv Z."/>
            <person name="Balish M.F."/>
        </authorList>
    </citation>
    <scope>NUCLEOTIDE SEQUENCE [LARGE SCALE GENOMIC DNA]</scope>
    <source>
        <strain evidence="9 10">DK-CPA</strain>
    </source>
</reference>
<evidence type="ECO:0000256" key="6">
    <source>
        <dbReference type="RuleBase" id="RU000414"/>
    </source>
</evidence>
<keyword evidence="10" id="KW-1185">Reference proteome</keyword>
<feature type="binding site" evidence="5">
    <location>
        <position position="26"/>
    </location>
    <ligand>
        <name>Mn(2+)</name>
        <dbReference type="ChEBI" id="CHEBI:29035"/>
    </ligand>
</feature>
<evidence type="ECO:0000259" key="7">
    <source>
        <dbReference type="Pfam" id="PF00081"/>
    </source>
</evidence>
<comment type="caution">
    <text evidence="9">The sequence shown here is derived from an EMBL/GenBank/DDBJ whole genome shotgun (WGS) entry which is preliminary data.</text>
</comment>
<dbReference type="GO" id="GO:0005737">
    <property type="term" value="C:cytoplasm"/>
    <property type="evidence" value="ECO:0007669"/>
    <property type="project" value="TreeGrafter"/>
</dbReference>
<dbReference type="Gene3D" id="1.10.287.990">
    <property type="entry name" value="Fe,Mn superoxide dismutase (SOD) domain"/>
    <property type="match status" value="1"/>
</dbReference>
<dbReference type="Pfam" id="PF00081">
    <property type="entry name" value="Sod_Fe_N"/>
    <property type="match status" value="1"/>
</dbReference>
<dbReference type="FunFam" id="1.10.287.990:FF:000001">
    <property type="entry name" value="Superoxide dismutase"/>
    <property type="match status" value="1"/>
</dbReference>
<evidence type="ECO:0000256" key="1">
    <source>
        <dbReference type="ARBA" id="ARBA00008714"/>
    </source>
</evidence>
<sequence length="208" mass="24174">MYKLPLLGMNYDDLEPHIDAQTMEIHYTKHHQAYVDNLNAAIEKHPELDNKPLKELLLNFDKIPADIKGAIQNHGGGHHNHSLFWLILKKNGGAKPTGKLLEMINRDLGSFENFKEQFETHAKSKFGSGWAWLVINKDNKLEVTSTSNQDSPLMFGQKPVLGLDVWEHAYYLKYQNRRIDYIKEFWNVINWENVLKFVEDALVIECDK</sequence>
<comment type="function">
    <text evidence="6">Destroys radicals which are normally produced within the cells and which are toxic to biological systems.</text>
</comment>
<dbReference type="InterPro" id="IPR019831">
    <property type="entry name" value="Mn/Fe_SOD_N"/>
</dbReference>
<dbReference type="InterPro" id="IPR019833">
    <property type="entry name" value="Mn/Fe_SOD_BS"/>
</dbReference>
<dbReference type="Pfam" id="PF02777">
    <property type="entry name" value="Sod_Fe_C"/>
    <property type="match status" value="1"/>
</dbReference>
<evidence type="ECO:0000259" key="8">
    <source>
        <dbReference type="Pfam" id="PF02777"/>
    </source>
</evidence>
<dbReference type="InterPro" id="IPR036314">
    <property type="entry name" value="SOD_C_sf"/>
</dbReference>
<dbReference type="InterPro" id="IPR036324">
    <property type="entry name" value="Mn/Fe_SOD_N_sf"/>
</dbReference>
<comment type="catalytic activity">
    <reaction evidence="6">
        <text>2 superoxide + 2 H(+) = H2O2 + O2</text>
        <dbReference type="Rhea" id="RHEA:20696"/>
        <dbReference type="ChEBI" id="CHEBI:15378"/>
        <dbReference type="ChEBI" id="CHEBI:15379"/>
        <dbReference type="ChEBI" id="CHEBI:16240"/>
        <dbReference type="ChEBI" id="CHEBI:18421"/>
        <dbReference type="EC" id="1.15.1.1"/>
    </reaction>
</comment>
<keyword evidence="3 5" id="KW-0479">Metal-binding</keyword>
<feature type="binding site" evidence="5">
    <location>
        <position position="81"/>
    </location>
    <ligand>
        <name>Mn(2+)</name>
        <dbReference type="ChEBI" id="CHEBI:29035"/>
    </ligand>
</feature>
<dbReference type="SUPFAM" id="SSF46609">
    <property type="entry name" value="Fe,Mn superoxide dismutase (SOD), N-terminal domain"/>
    <property type="match status" value="1"/>
</dbReference>
<evidence type="ECO:0000256" key="5">
    <source>
        <dbReference type="PIRSR" id="PIRSR000349-1"/>
    </source>
</evidence>
<dbReference type="InterPro" id="IPR019832">
    <property type="entry name" value="Mn/Fe_SOD_C"/>
</dbReference>
<feature type="domain" description="Manganese/iron superoxide dismutase C-terminal" evidence="8">
    <location>
        <begin position="96"/>
        <end position="195"/>
    </location>
</feature>
<protein>
    <recommendedName>
        <fullName evidence="2 6">Superoxide dismutase</fullName>
        <ecNumber evidence="2 6">1.15.1.1</ecNumber>
    </recommendedName>
</protein>
<evidence type="ECO:0000313" key="9">
    <source>
        <dbReference type="EMBL" id="KFB07642.1"/>
    </source>
</evidence>
<feature type="domain" description="Manganese/iron superoxide dismutase N-terminal" evidence="7">
    <location>
        <begin position="2"/>
        <end position="88"/>
    </location>
</feature>
<feature type="binding site" evidence="5">
    <location>
        <position position="168"/>
    </location>
    <ligand>
        <name>Mn(2+)</name>
        <dbReference type="ChEBI" id="CHEBI:29035"/>
    </ligand>
</feature>
<organism evidence="9 10">
    <name type="scientific">Malacoplasma iowae DK-CPA</name>
    <dbReference type="NCBI Taxonomy" id="1394179"/>
    <lineage>
        <taxon>Bacteria</taxon>
        <taxon>Bacillati</taxon>
        <taxon>Mycoplasmatota</taxon>
        <taxon>Mycoplasmoidales</taxon>
        <taxon>Mycoplasmoidaceae</taxon>
        <taxon>Malacoplasma</taxon>
    </lineage>
</organism>
<gene>
    <name evidence="9" type="primary">sodA</name>
    <name evidence="9" type="ORF">P271_491</name>
</gene>
<dbReference type="GO" id="GO:0046872">
    <property type="term" value="F:metal ion binding"/>
    <property type="evidence" value="ECO:0007669"/>
    <property type="project" value="UniProtKB-KW"/>
</dbReference>
<dbReference type="PRINTS" id="PR01703">
    <property type="entry name" value="MNSODISMTASE"/>
</dbReference>
<dbReference type="PROSITE" id="PS00088">
    <property type="entry name" value="SOD_MN"/>
    <property type="match status" value="1"/>
</dbReference>
<accession>A0A084U3V6</accession>
<dbReference type="Gene3D" id="3.55.40.20">
    <property type="entry name" value="Iron/manganese superoxide dismutase, C-terminal domain"/>
    <property type="match status" value="1"/>
</dbReference>
<feature type="binding site" evidence="5">
    <location>
        <position position="164"/>
    </location>
    <ligand>
        <name>Mn(2+)</name>
        <dbReference type="ChEBI" id="CHEBI:29035"/>
    </ligand>
</feature>
<dbReference type="PANTHER" id="PTHR43595">
    <property type="entry name" value="37S RIBOSOMAL PROTEIN S26, MITOCHONDRIAL"/>
    <property type="match status" value="1"/>
</dbReference>
<dbReference type="FunFam" id="3.55.40.20:FF:000001">
    <property type="entry name" value="Superoxide dismutase"/>
    <property type="match status" value="1"/>
</dbReference>
<name>A0A084U3V6_MALIO</name>
<evidence type="ECO:0000256" key="3">
    <source>
        <dbReference type="ARBA" id="ARBA00022723"/>
    </source>
</evidence>
<dbReference type="PIRSF" id="PIRSF000349">
    <property type="entry name" value="SODismutase"/>
    <property type="match status" value="1"/>
</dbReference>
<dbReference type="Proteomes" id="UP000028523">
    <property type="component" value="Unassembled WGS sequence"/>
</dbReference>
<keyword evidence="4 6" id="KW-0560">Oxidoreductase</keyword>
<dbReference type="GO" id="GO:0004784">
    <property type="term" value="F:superoxide dismutase activity"/>
    <property type="evidence" value="ECO:0007669"/>
    <property type="project" value="UniProtKB-EC"/>
</dbReference>
<dbReference type="EMBL" id="AWQU01000074">
    <property type="protein sequence ID" value="KFB07642.1"/>
    <property type="molecule type" value="Genomic_DNA"/>
</dbReference>
<dbReference type="InterPro" id="IPR001189">
    <property type="entry name" value="Mn/Fe_SOD"/>
</dbReference>